<organism evidence="1 2">
    <name type="scientific">Musca domestica</name>
    <name type="common">House fly</name>
    <dbReference type="NCBI Taxonomy" id="7370"/>
    <lineage>
        <taxon>Eukaryota</taxon>
        <taxon>Metazoa</taxon>
        <taxon>Ecdysozoa</taxon>
        <taxon>Arthropoda</taxon>
        <taxon>Hexapoda</taxon>
        <taxon>Insecta</taxon>
        <taxon>Pterygota</taxon>
        <taxon>Neoptera</taxon>
        <taxon>Endopterygota</taxon>
        <taxon>Diptera</taxon>
        <taxon>Brachycera</taxon>
        <taxon>Muscomorpha</taxon>
        <taxon>Muscoidea</taxon>
        <taxon>Muscidae</taxon>
        <taxon>Musca</taxon>
    </lineage>
</organism>
<dbReference type="PANTHER" id="PTHR20898">
    <property type="entry name" value="DAEDALUS ON 3-RELATED-RELATED"/>
    <property type="match status" value="1"/>
</dbReference>
<gene>
    <name evidence="2" type="primary">LOC109612857</name>
</gene>
<name>A0A9J7IH51_MUSDO</name>
<dbReference type="InterPro" id="IPR010512">
    <property type="entry name" value="DUF1091"/>
</dbReference>
<keyword evidence="1" id="KW-1185">Reference proteome</keyword>
<accession>A0A9J7IH51</accession>
<dbReference type="GeneID" id="109612857"/>
<proteinExistence type="predicted"/>
<dbReference type="KEGG" id="mde:109612857"/>
<dbReference type="Pfam" id="PF06477">
    <property type="entry name" value="DUF1091"/>
    <property type="match status" value="1"/>
</dbReference>
<dbReference type="Proteomes" id="UP001652621">
    <property type="component" value="Unplaced"/>
</dbReference>
<dbReference type="AlphaFoldDB" id="A0A9J7IH51"/>
<dbReference type="OrthoDB" id="7789165at2759"/>
<evidence type="ECO:0000313" key="2">
    <source>
        <dbReference type="RefSeq" id="XP_019892855.1"/>
    </source>
</evidence>
<dbReference type="RefSeq" id="XP_019892855.1">
    <property type="nucleotide sequence ID" value="XM_020037296.2"/>
</dbReference>
<dbReference type="VEuPathDB" id="VectorBase:MDOMA2_013617"/>
<protein>
    <submittedName>
        <fullName evidence="2">Uncharacterized protein LOC109612857</fullName>
    </submittedName>
</protein>
<dbReference type="SMART" id="SM00697">
    <property type="entry name" value="DM8"/>
    <property type="match status" value="1"/>
</dbReference>
<sequence length="183" mass="21222">MKSICVLGFCFCVLYTIATTRVLAADLRFTNLQCDAFHPEFAKFLKCRLKVVKRGVISLNIDVELYQVPVNNITVNLSLHKKSTTFRPFLYNETIDFCKFMASKKHGSLSKFFFNALKKQSNINHSCPYEDNIIVDNLILYEDTFRYFPLPQGEYMIQTKVAAYNDWKADVKTYFSLINSFGK</sequence>
<evidence type="ECO:0000313" key="1">
    <source>
        <dbReference type="Proteomes" id="UP001652621"/>
    </source>
</evidence>
<reference evidence="2" key="1">
    <citation type="submission" date="2025-08" db="UniProtKB">
        <authorList>
            <consortium name="RefSeq"/>
        </authorList>
    </citation>
    <scope>IDENTIFICATION</scope>
    <source>
        <strain evidence="2">Aabys</strain>
        <tissue evidence="2">Whole body</tissue>
    </source>
</reference>
<dbReference type="PANTHER" id="PTHR20898:SF0">
    <property type="entry name" value="DAEDALUS ON 3-RELATED"/>
    <property type="match status" value="1"/>
</dbReference>